<evidence type="ECO:0000259" key="4">
    <source>
        <dbReference type="PROSITE" id="PS01031"/>
    </source>
</evidence>
<dbReference type="PROSITE" id="PS01031">
    <property type="entry name" value="SHSP"/>
    <property type="match status" value="1"/>
</dbReference>
<keyword evidence="1" id="KW-0346">Stress response</keyword>
<evidence type="ECO:0000256" key="1">
    <source>
        <dbReference type="ARBA" id="ARBA00023016"/>
    </source>
</evidence>
<name>A0A0G4ILJ3_PLABS</name>
<dbReference type="Gene3D" id="2.60.40.790">
    <property type="match status" value="1"/>
</dbReference>
<dbReference type="AlphaFoldDB" id="A0A0G4ILJ3"/>
<dbReference type="InterPro" id="IPR002068">
    <property type="entry name" value="A-crystallin/Hsp20_dom"/>
</dbReference>
<evidence type="ECO:0000313" key="6">
    <source>
        <dbReference type="Proteomes" id="UP000039324"/>
    </source>
</evidence>
<reference evidence="5 6" key="1">
    <citation type="submission" date="2015-02" db="EMBL/GenBank/DDBJ databases">
        <authorList>
            <person name="Chooi Y.-H."/>
        </authorList>
    </citation>
    <scope>NUCLEOTIDE SEQUENCE [LARGE SCALE GENOMIC DNA]</scope>
    <source>
        <strain evidence="5">E3</strain>
    </source>
</reference>
<proteinExistence type="inferred from homology"/>
<evidence type="ECO:0000256" key="2">
    <source>
        <dbReference type="PROSITE-ProRule" id="PRU00285"/>
    </source>
</evidence>
<dbReference type="STRING" id="37360.A0A0G4ILJ3"/>
<dbReference type="Pfam" id="PF00011">
    <property type="entry name" value="HSP20"/>
    <property type="match status" value="1"/>
</dbReference>
<dbReference type="InterPro" id="IPR008978">
    <property type="entry name" value="HSP20-like_chaperone"/>
</dbReference>
<evidence type="ECO:0000313" key="5">
    <source>
        <dbReference type="EMBL" id="CEO96076.1"/>
    </source>
</evidence>
<comment type="similarity">
    <text evidence="2 3">Belongs to the small heat shock protein (HSP20) family.</text>
</comment>
<evidence type="ECO:0000256" key="3">
    <source>
        <dbReference type="RuleBase" id="RU003616"/>
    </source>
</evidence>
<gene>
    <name evidence="5" type="ORF">PBRA_004766</name>
</gene>
<dbReference type="Proteomes" id="UP000039324">
    <property type="component" value="Unassembled WGS sequence"/>
</dbReference>
<protein>
    <recommendedName>
        <fullName evidence="4">SHSP domain-containing protein</fullName>
    </recommendedName>
</protein>
<feature type="domain" description="SHSP" evidence="4">
    <location>
        <begin position="38"/>
        <end position="159"/>
    </location>
</feature>
<dbReference type="PANTHER" id="PTHR11527">
    <property type="entry name" value="HEAT-SHOCK PROTEIN 20 FAMILY MEMBER"/>
    <property type="match status" value="1"/>
</dbReference>
<sequence>MTATSLTCENQPFSPCSQGYDSSQSQVYPSQSAPFGYQGRCLARNHLRAEIKDNITNYLLDIETPGVKKDDVQIGFETANMLNVTVNFTKHHSQLERGKMLYAERGDGIMLRQFKLPIDADLTKIQAKQDVQAGILRVTLGKLVCAQLQQQQMSSVQVQ</sequence>
<keyword evidence="6" id="KW-1185">Reference proteome</keyword>
<accession>A0A0G4ILJ3</accession>
<dbReference type="OrthoDB" id="5511210at2759"/>
<organism evidence="5 6">
    <name type="scientific">Plasmodiophora brassicae</name>
    <name type="common">Clubroot disease agent</name>
    <dbReference type="NCBI Taxonomy" id="37360"/>
    <lineage>
        <taxon>Eukaryota</taxon>
        <taxon>Sar</taxon>
        <taxon>Rhizaria</taxon>
        <taxon>Endomyxa</taxon>
        <taxon>Phytomyxea</taxon>
        <taxon>Plasmodiophorida</taxon>
        <taxon>Plasmodiophoridae</taxon>
        <taxon>Plasmodiophora</taxon>
    </lineage>
</organism>
<dbReference type="EMBL" id="CDSF01000046">
    <property type="protein sequence ID" value="CEO96076.1"/>
    <property type="molecule type" value="Genomic_DNA"/>
</dbReference>
<dbReference type="InterPro" id="IPR031107">
    <property type="entry name" value="Small_HSP"/>
</dbReference>
<dbReference type="SUPFAM" id="SSF49764">
    <property type="entry name" value="HSP20-like chaperones"/>
    <property type="match status" value="1"/>
</dbReference>